<reference evidence="12 13" key="1">
    <citation type="journal article" date="2013" name="Genome Biol.">
        <title>Draft genome of the mountain pine beetle, Dendroctonus ponderosae Hopkins, a major forest pest.</title>
        <authorList>
            <person name="Keeling C.I."/>
            <person name="Yuen M.M."/>
            <person name="Liao N.Y."/>
            <person name="Docking T.R."/>
            <person name="Chan S.K."/>
            <person name="Taylor G.A."/>
            <person name="Palmquist D.L."/>
            <person name="Jackman S.D."/>
            <person name="Nguyen A."/>
            <person name="Li M."/>
            <person name="Henderson H."/>
            <person name="Janes J.K."/>
            <person name="Zhao Y."/>
            <person name="Pandoh P."/>
            <person name="Moore R."/>
            <person name="Sperling F.A."/>
            <person name="Huber D.P."/>
            <person name="Birol I."/>
            <person name="Jones S.J."/>
            <person name="Bohlmann J."/>
        </authorList>
    </citation>
    <scope>NUCLEOTIDE SEQUENCE</scope>
</reference>
<dbReference type="AlphaFoldDB" id="U4UZR6"/>
<dbReference type="Pfam" id="PF00328">
    <property type="entry name" value="His_Phos_2"/>
    <property type="match status" value="1"/>
</dbReference>
<evidence type="ECO:0000256" key="4">
    <source>
        <dbReference type="ARBA" id="ARBA00022490"/>
    </source>
</evidence>
<dbReference type="FunFam" id="3.40.50.11950:FF:000003">
    <property type="entry name" value="Inositol hexakisphosphate and diphosphoinositol-pentakisphosphate kinase"/>
    <property type="match status" value="1"/>
</dbReference>
<dbReference type="PANTHER" id="PTHR12750:SF9">
    <property type="entry name" value="INOSITOL HEXAKISPHOSPHATE AND DIPHOSPHOINOSITOL-PENTAKISPHOSPHATE KINASE"/>
    <property type="match status" value="1"/>
</dbReference>
<evidence type="ECO:0000256" key="9">
    <source>
        <dbReference type="ARBA" id="ARBA00033696"/>
    </source>
</evidence>
<dbReference type="GO" id="GO:0005524">
    <property type="term" value="F:ATP binding"/>
    <property type="evidence" value="ECO:0007669"/>
    <property type="project" value="UniProtKB-KW"/>
</dbReference>
<accession>U4UZR6</accession>
<feature type="non-terminal residue" evidence="12">
    <location>
        <position position="365"/>
    </location>
</feature>
<dbReference type="InterPro" id="IPR000560">
    <property type="entry name" value="His_Pase_clade-2"/>
</dbReference>
<dbReference type="EMBL" id="KI208727">
    <property type="protein sequence ID" value="ERL95911.1"/>
    <property type="molecule type" value="Genomic_DNA"/>
</dbReference>
<proteinExistence type="inferred from homology"/>
<dbReference type="EC" id="2.7.4.24" evidence="3"/>
<keyword evidence="6" id="KW-0547">Nucleotide-binding</keyword>
<dbReference type="GO" id="GO:0016791">
    <property type="term" value="F:phosphatase activity"/>
    <property type="evidence" value="ECO:0007669"/>
    <property type="project" value="UniProtKB-ARBA"/>
</dbReference>
<evidence type="ECO:0000256" key="2">
    <source>
        <dbReference type="ARBA" id="ARBA00005609"/>
    </source>
</evidence>
<dbReference type="GO" id="GO:0006020">
    <property type="term" value="P:inositol metabolic process"/>
    <property type="evidence" value="ECO:0007669"/>
    <property type="project" value="TreeGrafter"/>
</dbReference>
<evidence type="ECO:0000256" key="11">
    <source>
        <dbReference type="SAM" id="MobiDB-lite"/>
    </source>
</evidence>
<dbReference type="InterPro" id="IPR037446">
    <property type="entry name" value="His_Pase_VIP1"/>
</dbReference>
<dbReference type="Gene3D" id="3.40.50.1240">
    <property type="entry name" value="Phosphoglycerate mutase-like"/>
    <property type="match status" value="1"/>
</dbReference>
<comment type="similarity">
    <text evidence="2">Belongs to the histidine acid phosphatase family. VIP1 subfamily.</text>
</comment>
<dbReference type="GO" id="GO:0032958">
    <property type="term" value="P:inositol phosphate biosynthetic process"/>
    <property type="evidence" value="ECO:0007669"/>
    <property type="project" value="TreeGrafter"/>
</dbReference>
<comment type="catalytic activity">
    <reaction evidence="9">
        <text>5-diphospho-1D-myo-inositol 1,2,3,4,6-pentakisphosphate + ATP + H(+) = 1,5-bis(diphospho)-1D-myo-inositol 2,3,4,6-tetrakisphosphate + ADP</text>
        <dbReference type="Rhea" id="RHEA:10276"/>
        <dbReference type="ChEBI" id="CHEBI:15378"/>
        <dbReference type="ChEBI" id="CHEBI:30616"/>
        <dbReference type="ChEBI" id="CHEBI:58628"/>
        <dbReference type="ChEBI" id="CHEBI:77983"/>
        <dbReference type="ChEBI" id="CHEBI:456216"/>
        <dbReference type="EC" id="2.7.4.24"/>
    </reaction>
    <physiologicalReaction direction="left-to-right" evidence="9">
        <dbReference type="Rhea" id="RHEA:10277"/>
    </physiologicalReaction>
</comment>
<name>U4UZR6_DENPD</name>
<evidence type="ECO:0000256" key="8">
    <source>
        <dbReference type="ARBA" id="ARBA00022840"/>
    </source>
</evidence>
<dbReference type="SUPFAM" id="SSF53254">
    <property type="entry name" value="Phosphoglycerate mutase-like"/>
    <property type="match status" value="1"/>
</dbReference>
<evidence type="ECO:0000256" key="10">
    <source>
        <dbReference type="ARBA" id="ARBA00034629"/>
    </source>
</evidence>
<evidence type="ECO:0000313" key="13">
    <source>
        <dbReference type="Proteomes" id="UP000030742"/>
    </source>
</evidence>
<protein>
    <recommendedName>
        <fullName evidence="3">diphosphoinositol-pentakisphosphate 1-kinase</fullName>
        <ecNumber evidence="3">2.7.4.24</ecNumber>
    </recommendedName>
</protein>
<dbReference type="PANTHER" id="PTHR12750">
    <property type="entry name" value="DIPHOSPHOINOSITOL PENTAKISPHOSPHATE KINASE"/>
    <property type="match status" value="1"/>
</dbReference>
<keyword evidence="4" id="KW-0963">Cytoplasm</keyword>
<evidence type="ECO:0000256" key="5">
    <source>
        <dbReference type="ARBA" id="ARBA00022679"/>
    </source>
</evidence>
<dbReference type="GO" id="GO:0033857">
    <property type="term" value="F:5-diphosphoinositol pentakisphosphate 1-kinase activity"/>
    <property type="evidence" value="ECO:0007669"/>
    <property type="project" value="TreeGrafter"/>
</dbReference>
<dbReference type="GO" id="GO:0000828">
    <property type="term" value="F:inositol hexakisphosphate kinase activity"/>
    <property type="evidence" value="ECO:0007669"/>
    <property type="project" value="TreeGrafter"/>
</dbReference>
<keyword evidence="8" id="KW-0067">ATP-binding</keyword>
<evidence type="ECO:0000256" key="7">
    <source>
        <dbReference type="ARBA" id="ARBA00022777"/>
    </source>
</evidence>
<dbReference type="Proteomes" id="UP000030742">
    <property type="component" value="Unassembled WGS sequence"/>
</dbReference>
<dbReference type="GO" id="GO:0005829">
    <property type="term" value="C:cytosol"/>
    <property type="evidence" value="ECO:0007669"/>
    <property type="project" value="UniProtKB-SubCell"/>
</dbReference>
<evidence type="ECO:0000256" key="6">
    <source>
        <dbReference type="ARBA" id="ARBA00022741"/>
    </source>
</evidence>
<comment type="catalytic activity">
    <reaction evidence="10">
        <text>1D-myo-inositol hexakisphosphate + ATP = 1-diphospho-1D-myo-inositol 2,3,4,5,6-pentakisphosphate + ADP</text>
        <dbReference type="Rhea" id="RHEA:37459"/>
        <dbReference type="ChEBI" id="CHEBI:30616"/>
        <dbReference type="ChEBI" id="CHEBI:58130"/>
        <dbReference type="ChEBI" id="CHEBI:74946"/>
        <dbReference type="ChEBI" id="CHEBI:456216"/>
        <dbReference type="EC" id="2.7.4.24"/>
    </reaction>
    <physiologicalReaction direction="left-to-right" evidence="10">
        <dbReference type="Rhea" id="RHEA:37460"/>
    </physiologicalReaction>
</comment>
<evidence type="ECO:0000256" key="1">
    <source>
        <dbReference type="ARBA" id="ARBA00004514"/>
    </source>
</evidence>
<gene>
    <name evidence="12" type="ORF">D910_00593</name>
</gene>
<keyword evidence="5" id="KW-0808">Transferase</keyword>
<comment type="subcellular location">
    <subcellularLocation>
        <location evidence="1">Cytoplasm</location>
        <location evidence="1">Cytosol</location>
    </subcellularLocation>
</comment>
<dbReference type="OrthoDB" id="18042at2759"/>
<sequence>MPTDGTDVKVYTVGPDYAHAEARKSPALDGKVERDREGKEIRYPVILSNAEKLISRKVCLAFKQAVCGFDLLRANGTIELCWPKKRRVSINFPGKSFVCDVNGFSFVKNSNKYYDDSAKILGNMILRELAPTLHIPWSVPFQLDDPPIVPTTFGKMMELRCVTAVIRHGDRTPKQKMKVEVRHPKFFEIFDKYDGFKHGHVKLKRPKQLQEILDIARSLLAEIHQHEAEPEIEEKQGKLEQLKAVLEMHVSVRSELQYGHFSGINRKVQMKYQPKGRPRGSSSDDVDKPVEPSLVLILKWGGELTPAGRIQAEELGRIFRCMYPGGQGRHFAGCYRAAKPDAQMAPLDECNRSQSVPFWNACLCA</sequence>
<evidence type="ECO:0000313" key="12">
    <source>
        <dbReference type="EMBL" id="ERL95911.1"/>
    </source>
</evidence>
<feature type="region of interest" description="Disordered" evidence="11">
    <location>
        <begin position="269"/>
        <end position="288"/>
    </location>
</feature>
<keyword evidence="7" id="KW-0418">Kinase</keyword>
<dbReference type="Gene3D" id="3.40.50.11950">
    <property type="match status" value="1"/>
</dbReference>
<dbReference type="PROSITE" id="PS00616">
    <property type="entry name" value="HIS_ACID_PHOSPHAT_1"/>
    <property type="match status" value="1"/>
</dbReference>
<organism evidence="12 13">
    <name type="scientific">Dendroctonus ponderosae</name>
    <name type="common">Mountain pine beetle</name>
    <dbReference type="NCBI Taxonomy" id="77166"/>
    <lineage>
        <taxon>Eukaryota</taxon>
        <taxon>Metazoa</taxon>
        <taxon>Ecdysozoa</taxon>
        <taxon>Arthropoda</taxon>
        <taxon>Hexapoda</taxon>
        <taxon>Insecta</taxon>
        <taxon>Pterygota</taxon>
        <taxon>Neoptera</taxon>
        <taxon>Endopterygota</taxon>
        <taxon>Coleoptera</taxon>
        <taxon>Polyphaga</taxon>
        <taxon>Cucujiformia</taxon>
        <taxon>Curculionidae</taxon>
        <taxon>Scolytinae</taxon>
        <taxon>Dendroctonus</taxon>
    </lineage>
</organism>
<dbReference type="InterPro" id="IPR033379">
    <property type="entry name" value="Acid_Pase_AS"/>
</dbReference>
<evidence type="ECO:0000256" key="3">
    <source>
        <dbReference type="ARBA" id="ARBA00012893"/>
    </source>
</evidence>
<dbReference type="Gene3D" id="3.30.470.20">
    <property type="entry name" value="ATP-grasp fold, B domain"/>
    <property type="match status" value="1"/>
</dbReference>
<dbReference type="STRING" id="77166.U4UZR6"/>
<dbReference type="InterPro" id="IPR029033">
    <property type="entry name" value="His_PPase_superfam"/>
</dbReference>